<dbReference type="EMBL" id="BMLF01000001">
    <property type="protein sequence ID" value="GGL94146.1"/>
    <property type="molecule type" value="Genomic_DNA"/>
</dbReference>
<dbReference type="AlphaFoldDB" id="A0A917WCF8"/>
<gene>
    <name evidence="1" type="ORF">GCM10011534_15360</name>
</gene>
<sequence length="43" mass="4557">MGFVIVAVFVVALVLVLSGRLGPARKSRLNQRPPDDPHGDGDS</sequence>
<accession>A0A917WCF8</accession>
<reference evidence="1" key="2">
    <citation type="submission" date="2020-09" db="EMBL/GenBank/DDBJ databases">
        <authorList>
            <person name="Sun Q."/>
            <person name="Zhou Y."/>
        </authorList>
    </citation>
    <scope>NUCLEOTIDE SEQUENCE</scope>
    <source>
        <strain evidence="1">CGMCC 1.6293</strain>
    </source>
</reference>
<comment type="caution">
    <text evidence="1">The sequence shown here is derived from an EMBL/GenBank/DDBJ whole genome shotgun (WGS) entry which is preliminary data.</text>
</comment>
<evidence type="ECO:0000313" key="2">
    <source>
        <dbReference type="Proteomes" id="UP000649829"/>
    </source>
</evidence>
<proteinExistence type="predicted"/>
<dbReference type="RefSeq" id="WP_268238620.1">
    <property type="nucleotide sequence ID" value="NZ_BMLF01000001.1"/>
</dbReference>
<dbReference type="Proteomes" id="UP000649829">
    <property type="component" value="Unassembled WGS sequence"/>
</dbReference>
<reference evidence="1" key="1">
    <citation type="journal article" date="2014" name="Int. J. Syst. Evol. Microbiol.">
        <title>Complete genome sequence of Corynebacterium casei LMG S-19264T (=DSM 44701T), isolated from a smear-ripened cheese.</title>
        <authorList>
            <consortium name="US DOE Joint Genome Institute (JGI-PGF)"/>
            <person name="Walter F."/>
            <person name="Albersmeier A."/>
            <person name="Kalinowski J."/>
            <person name="Ruckert C."/>
        </authorList>
    </citation>
    <scope>NUCLEOTIDE SEQUENCE</scope>
    <source>
        <strain evidence="1">CGMCC 1.6293</strain>
    </source>
</reference>
<evidence type="ECO:0000313" key="1">
    <source>
        <dbReference type="EMBL" id="GGL94146.1"/>
    </source>
</evidence>
<keyword evidence="2" id="KW-1185">Reference proteome</keyword>
<organism evidence="1 2">
    <name type="scientific">Pseudooceanicola nanhaiensis</name>
    <dbReference type="NCBI Taxonomy" id="375761"/>
    <lineage>
        <taxon>Bacteria</taxon>
        <taxon>Pseudomonadati</taxon>
        <taxon>Pseudomonadota</taxon>
        <taxon>Alphaproteobacteria</taxon>
        <taxon>Rhodobacterales</taxon>
        <taxon>Paracoccaceae</taxon>
        <taxon>Pseudooceanicola</taxon>
    </lineage>
</organism>
<name>A0A917WCF8_9RHOB</name>
<protein>
    <submittedName>
        <fullName evidence="1">Uncharacterized protein</fullName>
    </submittedName>
</protein>